<dbReference type="GO" id="GO:0005739">
    <property type="term" value="C:mitochondrion"/>
    <property type="evidence" value="ECO:0007669"/>
    <property type="project" value="UniProtKB-ARBA"/>
</dbReference>
<dbReference type="Proteomes" id="UP001152795">
    <property type="component" value="Unassembled WGS sequence"/>
</dbReference>
<feature type="region of interest" description="Disordered" evidence="1">
    <location>
        <begin position="825"/>
        <end position="846"/>
    </location>
</feature>
<evidence type="ECO:0000256" key="1">
    <source>
        <dbReference type="SAM" id="MobiDB-lite"/>
    </source>
</evidence>
<sequence length="916" mass="102801">MPNLTTNQKIAIALSVPVAGVLFYFLLKWAQEDDEFGEDTNYEEEEFVSSADLVSELQISQSHVGAVIGRGGSVIKQIQKESETRINFKDDDEESEDELTEEARPRIRTMVIRGSRERIKYAEVLIKKIIDEQPVLETIIVEVPQRVIGRIIGKGGRTIRQLCRISGAKIKINSENEIGEYRPCEIIGTETQIACAKQLIDEKISEDKEFRAKRKSSQEAKDKLTFAHLPVHGEYFGVYVSAMDKPGHFWIQNITTDAKLLDNLVEEMTQFYGDRGQGHRLIPPKVGDLCCATFQHDEAWYRGEVVQVLEDRSEIRIHYLDFGDTGVISMANVKEIRKEFCDLPFQAVEVYLANIKPKGEHWSQEACDLFEKLSCCAQWKVLMARVVYYDDSGVPCVELIDTNSEEDVNIEEKLVEKGFAVFKEKEISNPEVEDNSKVPSSFQSSDPVVDQIIAEQKEIALEQMNEQFPNPAFENVSFDMNESESFEFPSPITPSDQDNANDKAVVSETIIAPEEHQVVSCADISQLESLFGMLNVETSMTDGAETDGMFENLIEEPDLDEKVSENTQTQEGSVFSERYISESLSQEGELEIGETISNSENPSQEYELESPEILSSSEKIQENFKKHDPTANQVLRNLDARETVSEIPVTSSVNVQEMFMEPITIASVLFTEHVVPETTPEQDMFDSTTELKDYDNDNLSMSKDFTNDHPITSTPEYRPNHHSEINVISTSTPNQEENGGTLDNVLHRPDYDPDRVDHGLRRSYSEDLTDGTLTDGSLNKSNSEITVSPREDEDHKTQLSSRSLGSLLSAPPRGSKRVLAANFGQIPSNGKHESDDSDDGDSVYLSAKEDSDSTGFLSAIGSKSNLRFNDTDSDATPSGYLSEPEDDSIEIAADVDDQTRLDTTLLVERLEQYAEK</sequence>
<dbReference type="InterPro" id="IPR050621">
    <property type="entry name" value="Tudor_domain_containing"/>
</dbReference>
<dbReference type="Gene3D" id="2.40.50.90">
    <property type="match status" value="1"/>
</dbReference>
<dbReference type="GO" id="GO:0003723">
    <property type="term" value="F:RNA binding"/>
    <property type="evidence" value="ECO:0007669"/>
    <property type="project" value="UniProtKB-UniRule"/>
</dbReference>
<gene>
    <name evidence="2" type="ORF">PACLA_8A009969</name>
</gene>
<dbReference type="Gene3D" id="3.30.1370.10">
    <property type="entry name" value="K Homology domain, type 1"/>
    <property type="match status" value="2"/>
</dbReference>
<protein>
    <submittedName>
        <fullName evidence="2">Tudor and KH domain-containing</fullName>
    </submittedName>
</protein>
<dbReference type="OrthoDB" id="9995375at2759"/>
<dbReference type="Gene3D" id="2.30.30.140">
    <property type="match status" value="1"/>
</dbReference>
<feature type="region of interest" description="Disordered" evidence="1">
    <location>
        <begin position="863"/>
        <end position="887"/>
    </location>
</feature>
<organism evidence="2 3">
    <name type="scientific">Paramuricea clavata</name>
    <name type="common">Red gorgonian</name>
    <name type="synonym">Violescent sea-whip</name>
    <dbReference type="NCBI Taxonomy" id="317549"/>
    <lineage>
        <taxon>Eukaryota</taxon>
        <taxon>Metazoa</taxon>
        <taxon>Cnidaria</taxon>
        <taxon>Anthozoa</taxon>
        <taxon>Octocorallia</taxon>
        <taxon>Malacalcyonacea</taxon>
        <taxon>Plexauridae</taxon>
        <taxon>Paramuricea</taxon>
    </lineage>
</organism>
<dbReference type="PANTHER" id="PTHR22948">
    <property type="entry name" value="TUDOR DOMAIN CONTAINING PROTEIN"/>
    <property type="match status" value="1"/>
</dbReference>
<dbReference type="GO" id="GO:0030719">
    <property type="term" value="P:P granule organization"/>
    <property type="evidence" value="ECO:0007669"/>
    <property type="project" value="TreeGrafter"/>
</dbReference>
<dbReference type="SMART" id="SM00333">
    <property type="entry name" value="TUDOR"/>
    <property type="match status" value="1"/>
</dbReference>
<feature type="region of interest" description="Disordered" evidence="1">
    <location>
        <begin position="729"/>
        <end position="813"/>
    </location>
</feature>
<dbReference type="SUPFAM" id="SSF63748">
    <property type="entry name" value="Tudor/PWWP/MBT"/>
    <property type="match status" value="1"/>
</dbReference>
<dbReference type="SUPFAM" id="SSF54791">
    <property type="entry name" value="Eukaryotic type KH-domain (KH-domain type I)"/>
    <property type="match status" value="2"/>
</dbReference>
<feature type="compositionally biased region" description="Polar residues" evidence="1">
    <location>
        <begin position="701"/>
        <end position="715"/>
    </location>
</feature>
<feature type="compositionally biased region" description="Low complexity" evidence="1">
    <location>
        <begin position="799"/>
        <end position="813"/>
    </location>
</feature>
<dbReference type="EMBL" id="CACRXK020007049">
    <property type="protein sequence ID" value="CAB4011159.1"/>
    <property type="molecule type" value="Genomic_DNA"/>
</dbReference>
<dbReference type="PROSITE" id="PS50084">
    <property type="entry name" value="KH_TYPE_1"/>
    <property type="match status" value="2"/>
</dbReference>
<comment type="caution">
    <text evidence="2">The sequence shown here is derived from an EMBL/GenBank/DDBJ whole genome shotgun (WGS) entry which is preliminary data.</text>
</comment>
<dbReference type="GO" id="GO:0043186">
    <property type="term" value="C:P granule"/>
    <property type="evidence" value="ECO:0007669"/>
    <property type="project" value="TreeGrafter"/>
</dbReference>
<dbReference type="PANTHER" id="PTHR22948:SF29">
    <property type="entry name" value="FI02030P-RELATED"/>
    <property type="match status" value="1"/>
</dbReference>
<feature type="compositionally biased region" description="Polar residues" evidence="1">
    <location>
        <begin position="771"/>
        <end position="786"/>
    </location>
</feature>
<dbReference type="InterPro" id="IPR035437">
    <property type="entry name" value="SNase_OB-fold_sf"/>
</dbReference>
<feature type="compositionally biased region" description="Basic and acidic residues" evidence="1">
    <location>
        <begin position="745"/>
        <end position="765"/>
    </location>
</feature>
<name>A0A7D9EKE0_PARCT</name>
<keyword evidence="3" id="KW-1185">Reference proteome</keyword>
<dbReference type="InterPro" id="IPR004088">
    <property type="entry name" value="KH_dom_type_1"/>
</dbReference>
<dbReference type="Pfam" id="PF00013">
    <property type="entry name" value="KH_1"/>
    <property type="match status" value="2"/>
</dbReference>
<dbReference type="InterPro" id="IPR036612">
    <property type="entry name" value="KH_dom_type_1_sf"/>
</dbReference>
<dbReference type="InterPro" id="IPR004087">
    <property type="entry name" value="KH_dom"/>
</dbReference>
<dbReference type="Pfam" id="PF00567">
    <property type="entry name" value="TUDOR"/>
    <property type="match status" value="1"/>
</dbReference>
<dbReference type="PROSITE" id="PS50304">
    <property type="entry name" value="TUDOR"/>
    <property type="match status" value="1"/>
</dbReference>
<dbReference type="AlphaFoldDB" id="A0A7D9EKE0"/>
<evidence type="ECO:0000313" key="3">
    <source>
        <dbReference type="Proteomes" id="UP001152795"/>
    </source>
</evidence>
<feature type="compositionally biased region" description="Polar residues" evidence="1">
    <location>
        <begin position="729"/>
        <end position="738"/>
    </location>
</feature>
<accession>A0A7D9EKE0</accession>
<dbReference type="GO" id="GO:0007283">
    <property type="term" value="P:spermatogenesis"/>
    <property type="evidence" value="ECO:0007669"/>
    <property type="project" value="TreeGrafter"/>
</dbReference>
<reference evidence="2" key="1">
    <citation type="submission" date="2020-04" db="EMBL/GenBank/DDBJ databases">
        <authorList>
            <person name="Alioto T."/>
            <person name="Alioto T."/>
            <person name="Gomez Garrido J."/>
        </authorList>
    </citation>
    <scope>NUCLEOTIDE SEQUENCE</scope>
    <source>
        <strain evidence="2">A484AB</strain>
    </source>
</reference>
<dbReference type="GO" id="GO:0034587">
    <property type="term" value="P:piRNA processing"/>
    <property type="evidence" value="ECO:0007669"/>
    <property type="project" value="TreeGrafter"/>
</dbReference>
<dbReference type="SMART" id="SM00322">
    <property type="entry name" value="KH"/>
    <property type="match status" value="2"/>
</dbReference>
<feature type="region of interest" description="Disordered" evidence="1">
    <location>
        <begin position="701"/>
        <end position="720"/>
    </location>
</feature>
<proteinExistence type="predicted"/>
<evidence type="ECO:0000313" key="2">
    <source>
        <dbReference type="EMBL" id="CAB4011159.1"/>
    </source>
</evidence>
<dbReference type="InterPro" id="IPR002999">
    <property type="entry name" value="Tudor"/>
</dbReference>